<evidence type="ECO:0000256" key="1">
    <source>
        <dbReference type="ARBA" id="ARBA00022679"/>
    </source>
</evidence>
<organism evidence="4 5">
    <name type="scientific">Roseisalinus antarcticus</name>
    <dbReference type="NCBI Taxonomy" id="254357"/>
    <lineage>
        <taxon>Bacteria</taxon>
        <taxon>Pseudomonadati</taxon>
        <taxon>Pseudomonadota</taxon>
        <taxon>Alphaproteobacteria</taxon>
        <taxon>Rhodobacterales</taxon>
        <taxon>Roseobacteraceae</taxon>
        <taxon>Roseisalinus</taxon>
    </lineage>
</organism>
<sequence length="458" mass="47429">MTIYANTPWNDLTIGMEASVTRLCVADDLIIFANSSGNMNPLHIPDADGDGDGVPEAIAPSAWLGALISGVLGNRLPGPGTLYKSQSLSFHGRARAGEELTARVRLTALGPDREATFDTWIEAADGTTLASGEAKVTAPVAPQSFSAEDVPGLTVRSHVHFDRLIARAEHLPPIPTAVVAPESPEAIAGALLGRDHTLITPILVGNAALIETAAHEAGVSIAGLELIDEPDHDRAARRAVALVHEGRARAVMKGHLHTDVLLRAIVKREGGLRTGRRLSHVFVMDIPGIDHLVLVTDAAINIAPDLTTKIDIVQNAIDLALALGIDQPKAGILSAVETVNPAIPSTLDAAALSKMAERGQITGGLVDGPLAMDNAVDLEAAVTKGIKSLVAGHADILVAPNLESGNMIAKQLTFLAHAEAGGIVVGASVPVILTSRADDEAARLASCAVAALYGAKLP</sequence>
<keyword evidence="5" id="KW-1185">Reference proteome</keyword>
<dbReference type="NCBIfam" id="NF006045">
    <property type="entry name" value="PRK08190.1"/>
    <property type="match status" value="1"/>
</dbReference>
<dbReference type="RefSeq" id="WP_200812469.1">
    <property type="nucleotide sequence ID" value="NZ_FWFZ01000005.1"/>
</dbReference>
<keyword evidence="2 4" id="KW-0012">Acyltransferase</keyword>
<accession>A0A1Y5SGJ7</accession>
<evidence type="ECO:0000259" key="3">
    <source>
        <dbReference type="Pfam" id="PF01515"/>
    </source>
</evidence>
<dbReference type="InterPro" id="IPR050500">
    <property type="entry name" value="Phos_Acetyltrans/Butyryltrans"/>
</dbReference>
<dbReference type="PANTHER" id="PTHR43356">
    <property type="entry name" value="PHOSPHATE ACETYLTRANSFERASE"/>
    <property type="match status" value="1"/>
</dbReference>
<dbReference type="Pfam" id="PF01515">
    <property type="entry name" value="PTA_PTB"/>
    <property type="match status" value="1"/>
</dbReference>
<feature type="domain" description="Phosphate acetyl/butaryl transferase" evidence="3">
    <location>
        <begin position="236"/>
        <end position="450"/>
    </location>
</feature>
<dbReference type="Gene3D" id="3.10.129.10">
    <property type="entry name" value="Hotdog Thioesterase"/>
    <property type="match status" value="1"/>
</dbReference>
<dbReference type="PANTHER" id="PTHR43356:SF2">
    <property type="entry name" value="PHOSPHATE ACETYLTRANSFERASE"/>
    <property type="match status" value="1"/>
</dbReference>
<evidence type="ECO:0000313" key="4">
    <source>
        <dbReference type="EMBL" id="SLN37219.1"/>
    </source>
</evidence>
<dbReference type="InterPro" id="IPR002505">
    <property type="entry name" value="PTA_PTB"/>
</dbReference>
<dbReference type="Proteomes" id="UP000193900">
    <property type="component" value="Unassembled WGS sequence"/>
</dbReference>
<evidence type="ECO:0000313" key="5">
    <source>
        <dbReference type="Proteomes" id="UP000193900"/>
    </source>
</evidence>
<dbReference type="GO" id="GO:0008959">
    <property type="term" value="F:phosphate acetyltransferase activity"/>
    <property type="evidence" value="ECO:0007669"/>
    <property type="project" value="UniProtKB-EC"/>
</dbReference>
<dbReference type="EMBL" id="FWFZ01000005">
    <property type="protein sequence ID" value="SLN37219.1"/>
    <property type="molecule type" value="Genomic_DNA"/>
</dbReference>
<dbReference type="AlphaFoldDB" id="A0A1Y5SGJ7"/>
<evidence type="ECO:0000256" key="2">
    <source>
        <dbReference type="ARBA" id="ARBA00023315"/>
    </source>
</evidence>
<dbReference type="NCBIfam" id="NF008852">
    <property type="entry name" value="PRK11890.1"/>
    <property type="match status" value="1"/>
</dbReference>
<dbReference type="Gene3D" id="3.40.718.10">
    <property type="entry name" value="Isopropylmalate Dehydrogenase"/>
    <property type="match status" value="1"/>
</dbReference>
<protein>
    <submittedName>
        <fullName evidence="4">Phosphate acetyltransferase</fullName>
        <ecNumber evidence="4">2.3.1.8</ecNumber>
    </submittedName>
</protein>
<proteinExistence type="predicted"/>
<reference evidence="4 5" key="1">
    <citation type="submission" date="2017-03" db="EMBL/GenBank/DDBJ databases">
        <authorList>
            <person name="Afonso C.L."/>
            <person name="Miller P.J."/>
            <person name="Scott M.A."/>
            <person name="Spackman E."/>
            <person name="Goraichik I."/>
            <person name="Dimitrov K.M."/>
            <person name="Suarez D.L."/>
            <person name="Swayne D.E."/>
        </authorList>
    </citation>
    <scope>NUCLEOTIDE SEQUENCE [LARGE SCALE GENOMIC DNA]</scope>
    <source>
        <strain evidence="4 5">CECT 7023</strain>
    </source>
</reference>
<dbReference type="SUPFAM" id="SSF53659">
    <property type="entry name" value="Isocitrate/Isopropylmalate dehydrogenase-like"/>
    <property type="match status" value="1"/>
</dbReference>
<name>A0A1Y5SGJ7_9RHOB</name>
<dbReference type="SUPFAM" id="SSF54637">
    <property type="entry name" value="Thioesterase/thiol ester dehydrase-isomerase"/>
    <property type="match status" value="1"/>
</dbReference>
<keyword evidence="1 4" id="KW-0808">Transferase</keyword>
<dbReference type="CDD" id="cd03449">
    <property type="entry name" value="R_hydratase"/>
    <property type="match status" value="1"/>
</dbReference>
<gene>
    <name evidence="4" type="primary">pta</name>
    <name evidence="4" type="ORF">ROA7023_01385</name>
</gene>
<dbReference type="InterPro" id="IPR029069">
    <property type="entry name" value="HotDog_dom_sf"/>
</dbReference>
<dbReference type="EC" id="2.3.1.8" evidence="4"/>